<evidence type="ECO:0000256" key="9">
    <source>
        <dbReference type="ARBA" id="ARBA00032526"/>
    </source>
</evidence>
<accession>A0A559M8X3</accession>
<dbReference type="AlphaFoldDB" id="A0A559M8X3"/>
<feature type="non-terminal residue" evidence="12">
    <location>
        <position position="1"/>
    </location>
</feature>
<keyword evidence="6 12" id="KW-0808">Transferase</keyword>
<evidence type="ECO:0000256" key="4">
    <source>
        <dbReference type="ARBA" id="ARBA00017497"/>
    </source>
</evidence>
<dbReference type="InterPro" id="IPR029063">
    <property type="entry name" value="SAM-dependent_MTases_sf"/>
</dbReference>
<comment type="caution">
    <text evidence="12">The sequence shown here is derived from an EMBL/GenBank/DDBJ whole genome shotgun (WGS) entry which is preliminary data.</text>
</comment>
<feature type="region of interest" description="Disordered" evidence="11">
    <location>
        <begin position="16"/>
        <end position="53"/>
    </location>
</feature>
<keyword evidence="13" id="KW-1185">Reference proteome</keyword>
<dbReference type="Pfam" id="PF04072">
    <property type="entry name" value="LCM"/>
    <property type="match status" value="1"/>
</dbReference>
<evidence type="ECO:0000256" key="5">
    <source>
        <dbReference type="ARBA" id="ARBA00022603"/>
    </source>
</evidence>
<comment type="catalytic activity">
    <reaction evidence="1">
        <text>[phosphatase 2A protein]-C-terminal L-leucine + S-adenosyl-L-methionine = [phosphatase 2A protein]-C-terminal L-leucine methyl ester + S-adenosyl-L-homocysteine</text>
        <dbReference type="Rhea" id="RHEA:48544"/>
        <dbReference type="Rhea" id="RHEA-COMP:12134"/>
        <dbReference type="Rhea" id="RHEA-COMP:12135"/>
        <dbReference type="ChEBI" id="CHEBI:57856"/>
        <dbReference type="ChEBI" id="CHEBI:59789"/>
        <dbReference type="ChEBI" id="CHEBI:90516"/>
        <dbReference type="ChEBI" id="CHEBI:90517"/>
        <dbReference type="EC" id="2.1.1.233"/>
    </reaction>
</comment>
<evidence type="ECO:0000256" key="6">
    <source>
        <dbReference type="ARBA" id="ARBA00022679"/>
    </source>
</evidence>
<evidence type="ECO:0000256" key="2">
    <source>
        <dbReference type="ARBA" id="ARBA00010703"/>
    </source>
</evidence>
<protein>
    <recommendedName>
        <fullName evidence="4">Leucine carboxyl methyltransferase 1</fullName>
        <ecNumber evidence="3">2.1.1.233</ecNumber>
    </recommendedName>
    <alternativeName>
        <fullName evidence="8">Protein phosphatase methyltransferase 1</fullName>
    </alternativeName>
    <alternativeName>
        <fullName evidence="9">[Phosphatase 2A protein]-leucine-carboxy methyltransferase 1</fullName>
    </alternativeName>
</protein>
<evidence type="ECO:0000313" key="12">
    <source>
        <dbReference type="EMBL" id="TVY89384.1"/>
    </source>
</evidence>
<evidence type="ECO:0000256" key="11">
    <source>
        <dbReference type="SAM" id="MobiDB-lite"/>
    </source>
</evidence>
<evidence type="ECO:0000256" key="7">
    <source>
        <dbReference type="ARBA" id="ARBA00022691"/>
    </source>
</evidence>
<evidence type="ECO:0000256" key="10">
    <source>
        <dbReference type="PIRSR" id="PIRSR016305-1"/>
    </source>
</evidence>
<dbReference type="Proteomes" id="UP000315522">
    <property type="component" value="Unassembled WGS sequence"/>
</dbReference>
<evidence type="ECO:0000256" key="1">
    <source>
        <dbReference type="ARBA" id="ARBA00000724"/>
    </source>
</evidence>
<comment type="similarity">
    <text evidence="2">Belongs to the methyltransferase superfamily. LCMT family.</text>
</comment>
<feature type="binding site" evidence="10">
    <location>
        <position position="127"/>
    </location>
    <ligand>
        <name>S-adenosyl-L-methionine</name>
        <dbReference type="ChEBI" id="CHEBI:59789"/>
    </ligand>
</feature>
<dbReference type="PANTHER" id="PTHR13600">
    <property type="entry name" value="LEUCINE CARBOXYL METHYLTRANSFERASE"/>
    <property type="match status" value="1"/>
</dbReference>
<evidence type="ECO:0000256" key="8">
    <source>
        <dbReference type="ARBA" id="ARBA00029681"/>
    </source>
</evidence>
<name>A0A559M8X3_9HELO</name>
<proteinExistence type="inferred from homology"/>
<gene>
    <name evidence="12" type="primary">PPM1</name>
    <name evidence="12" type="ORF">LAWI1_G004839</name>
</gene>
<keyword evidence="5 12" id="KW-0489">Methyltransferase</keyword>
<evidence type="ECO:0000256" key="3">
    <source>
        <dbReference type="ARBA" id="ARBA00012834"/>
    </source>
</evidence>
<dbReference type="EC" id="2.1.1.233" evidence="3"/>
<feature type="binding site" evidence="10">
    <location>
        <begin position="218"/>
        <end position="219"/>
    </location>
    <ligand>
        <name>S-adenosyl-L-methionine</name>
        <dbReference type="ChEBI" id="CHEBI:59789"/>
    </ligand>
</feature>
<evidence type="ECO:0000313" key="13">
    <source>
        <dbReference type="Proteomes" id="UP000315522"/>
    </source>
</evidence>
<dbReference type="SUPFAM" id="SSF53335">
    <property type="entry name" value="S-adenosyl-L-methionine-dependent methyltransferases"/>
    <property type="match status" value="1"/>
</dbReference>
<organism evidence="12 13">
    <name type="scientific">Lachnellula willkommii</name>
    <dbReference type="NCBI Taxonomy" id="215461"/>
    <lineage>
        <taxon>Eukaryota</taxon>
        <taxon>Fungi</taxon>
        <taxon>Dikarya</taxon>
        <taxon>Ascomycota</taxon>
        <taxon>Pezizomycotina</taxon>
        <taxon>Leotiomycetes</taxon>
        <taxon>Helotiales</taxon>
        <taxon>Lachnaceae</taxon>
        <taxon>Lachnellula</taxon>
    </lineage>
</organism>
<dbReference type="GO" id="GO:0032259">
    <property type="term" value="P:methylation"/>
    <property type="evidence" value="ECO:0007669"/>
    <property type="project" value="UniProtKB-KW"/>
</dbReference>
<dbReference type="PIRSF" id="PIRSF016305">
    <property type="entry name" value="LCM_mtfrase"/>
    <property type="match status" value="1"/>
</dbReference>
<sequence>PHFDFLSFQMSAPQIPNLLASRGGPRSRGGRGRGRGGSSTHATQTRKDLDIQSTDTDAAVSRLSAVSLGYINDPYASYFVNGAGTRRLPIINRGTYTRTAALDILINAFLSESNDTPPQKKQIISLGAGTDTRYFRLRAKDKHRNLIYHEFDFPSVCTTKSRIVSSNEALSKGDENATWFVEPRKPTVEPDSDPEPEWGFRDPRDGETETIYCCHPLDLRRLPYTPSMKELNSFHGIRSDIPTLLISECCLCYLEVDDARDVVKWFADRIPSLGIILYEPIGVDSPFGQMMVANLAARNITMPTVKVYKTLRDQKDRLSEMGFTDSDGGQGGETIERIWDQWVSPAEKERVDSLEGLDEVEEWQMLARHYAVVWGWRGTSGWESWKELL</sequence>
<feature type="binding site" evidence="10">
    <location>
        <position position="248"/>
    </location>
    <ligand>
        <name>S-adenosyl-L-methionine</name>
        <dbReference type="ChEBI" id="CHEBI:59789"/>
    </ligand>
</feature>
<dbReference type="InterPro" id="IPR016651">
    <property type="entry name" value="LCMT1"/>
</dbReference>
<feature type="binding site" evidence="10">
    <location>
        <position position="98"/>
    </location>
    <ligand>
        <name>S-adenosyl-L-methionine</name>
        <dbReference type="ChEBI" id="CHEBI:59789"/>
    </ligand>
</feature>
<dbReference type="PANTHER" id="PTHR13600:SF21">
    <property type="entry name" value="LEUCINE CARBOXYL METHYLTRANSFERASE 1"/>
    <property type="match status" value="1"/>
</dbReference>
<dbReference type="InterPro" id="IPR007213">
    <property type="entry name" value="Ppm1/Ppm2/Tcmp"/>
</dbReference>
<dbReference type="GO" id="GO:0018423">
    <property type="term" value="F:protein C-terminal leucine carboxyl O-methyltransferase activity"/>
    <property type="evidence" value="ECO:0007669"/>
    <property type="project" value="UniProtKB-EC"/>
</dbReference>
<keyword evidence="7 10" id="KW-0949">S-adenosyl-L-methionine</keyword>
<dbReference type="EMBL" id="QGML01001279">
    <property type="protein sequence ID" value="TVY89384.1"/>
    <property type="molecule type" value="Genomic_DNA"/>
</dbReference>
<reference evidence="12 13" key="1">
    <citation type="submission" date="2018-05" db="EMBL/GenBank/DDBJ databases">
        <title>Genome sequencing and assembly of the regulated plant pathogen Lachnellula willkommii and related sister species for the development of diagnostic species identification markers.</title>
        <authorList>
            <person name="Giroux E."/>
            <person name="Bilodeau G."/>
        </authorList>
    </citation>
    <scope>NUCLEOTIDE SEQUENCE [LARGE SCALE GENOMIC DNA]</scope>
    <source>
        <strain evidence="12 13">CBS 172.35</strain>
    </source>
</reference>
<dbReference type="Gene3D" id="3.40.50.150">
    <property type="entry name" value="Vaccinia Virus protein VP39"/>
    <property type="match status" value="1"/>
</dbReference>